<feature type="transmembrane region" description="Helical" evidence="1">
    <location>
        <begin position="233"/>
        <end position="252"/>
    </location>
</feature>
<keyword evidence="1" id="KW-1133">Transmembrane helix</keyword>
<protein>
    <submittedName>
        <fullName evidence="2">Uncharacterized protein</fullName>
    </submittedName>
</protein>
<evidence type="ECO:0000313" key="3">
    <source>
        <dbReference type="Proteomes" id="UP000252187"/>
    </source>
</evidence>
<feature type="transmembrane region" description="Helical" evidence="1">
    <location>
        <begin position="130"/>
        <end position="155"/>
    </location>
</feature>
<feature type="transmembrane region" description="Helical" evidence="1">
    <location>
        <begin position="100"/>
        <end position="118"/>
    </location>
</feature>
<accession>A0A365PCC6</accession>
<feature type="transmembrane region" description="Helical" evidence="1">
    <location>
        <begin position="261"/>
        <end position="281"/>
    </location>
</feature>
<dbReference type="AlphaFoldDB" id="A0A365PCC6"/>
<gene>
    <name evidence="2" type="ORF">DQ226_04295</name>
</gene>
<reference evidence="2 3" key="1">
    <citation type="submission" date="2018-06" db="EMBL/GenBank/DDBJ databases">
        <title>Whole genome sequencing of four bacterial strains from South Shetland trench revealing bio-synthetic gene clusters.</title>
        <authorList>
            <person name="Abdel-Mageed W.M."/>
            <person name="Lehri B."/>
            <person name="Jarmusch S.A."/>
            <person name="Miranda K."/>
            <person name="Goodfellow M."/>
            <person name="Jaspars M."/>
            <person name="Karlyshev A.V."/>
        </authorList>
    </citation>
    <scope>NUCLEOTIDE SEQUENCE [LARGE SCALE GENOMIC DNA]</scope>
    <source>
        <strain evidence="2 3">SST1</strain>
    </source>
</reference>
<keyword evidence="1" id="KW-0472">Membrane</keyword>
<organism evidence="2 3">
    <name type="scientific">Dietzia maris</name>
    <dbReference type="NCBI Taxonomy" id="37915"/>
    <lineage>
        <taxon>Bacteria</taxon>
        <taxon>Bacillati</taxon>
        <taxon>Actinomycetota</taxon>
        <taxon>Actinomycetes</taxon>
        <taxon>Mycobacteriales</taxon>
        <taxon>Dietziaceae</taxon>
        <taxon>Dietzia</taxon>
    </lineage>
</organism>
<dbReference type="Pfam" id="PF22564">
    <property type="entry name" value="HAAS"/>
    <property type="match status" value="1"/>
</dbReference>
<feature type="transmembrane region" description="Helical" evidence="1">
    <location>
        <begin position="301"/>
        <end position="319"/>
    </location>
</feature>
<name>A0A365PCC6_9ACTN</name>
<evidence type="ECO:0000313" key="2">
    <source>
        <dbReference type="EMBL" id="RBA38837.1"/>
    </source>
</evidence>
<dbReference type="EMBL" id="QNTT01000007">
    <property type="protein sequence ID" value="RBA38837.1"/>
    <property type="molecule type" value="Genomic_DNA"/>
</dbReference>
<proteinExistence type="predicted"/>
<feature type="transmembrane region" description="Helical" evidence="1">
    <location>
        <begin position="191"/>
        <end position="213"/>
    </location>
</feature>
<comment type="caution">
    <text evidence="2">The sequence shown here is derived from an EMBL/GenBank/DDBJ whole genome shotgun (WGS) entry which is preliminary data.</text>
</comment>
<evidence type="ECO:0000256" key="1">
    <source>
        <dbReference type="SAM" id="Phobius"/>
    </source>
</evidence>
<sequence length="333" mass="35611">MSTLTDRYISEVVRHLPEDQRGDISSEIAATIADMVAAEPDAVNDASGTEPAGTADRDSAERAVLVRLGDPAELARRYAGARQYLVGPEVYPVWARVLRWLLPVVGVIAALAGSILYVSTTAEPELGGLIGQLVSSVAAALLWAFAAWTLVVVIIERTTPEGERSPLTLTPTWDPAHLDGPRGGADTRVDAVVSLVMLAILVAVPFVPSTFLYIGHLNGGEPLVNPAIPTRWFTGYVLLIGALALVQVWRLVRPGRSPARLGIDVVVDVVFGAFLTVLVLSHDSVIHPDLVPDDGGTATTAIRWSIIATIWVIVVWDQIETLRAYRRGAANAA</sequence>
<keyword evidence="1" id="KW-0812">Transmembrane</keyword>
<dbReference type="Proteomes" id="UP000252187">
    <property type="component" value="Unassembled WGS sequence"/>
</dbReference>